<feature type="transmembrane region" description="Helical" evidence="15">
    <location>
        <begin position="20"/>
        <end position="42"/>
    </location>
</feature>
<feature type="domain" description="Histidine kinase" evidence="16">
    <location>
        <begin position="423"/>
        <end position="636"/>
    </location>
</feature>
<sequence length="771" mass="85229">MFVRVVMSSKERGIETRVLLVALAPVIATAVALMLYFTLLRYNDVEAALRQRGFAMTRQLVAATQYGLFSGNVAELNRLARVLAREPDVSAITIYDRHDMPLAAVGAPLASPPPSILMNGWNGDTKNRKTLSFHNKVFASPLPLDDPYSVKPSTPAPDLMLGSITIELSRNELVARKREILLFTVGAALFILLIAGLIARRLGRDITEPVLALENAVNKIREGLLGTRVRPHPAGTLRMLEEGINTMAAVLEQAQKRSTEALISSNTQLQQQSDFANALLEAQTNAGICLIIIDDWKIVFANQTALDLFSRSREELEHMRISDVLVPQDKDEFDRQYQRILQGEALSSRIEVKLVTPDGTERWTEAVTFTIHSGNRRLIAMLGIDITQRKRDAQQLLKAHEALREKKEEAERSSTAKSRFLAAASHDLRQPLHALALFSGQLHEHITTPVQFRLAGQMGAAIGNMSGLLESLLDISKIDLASTRPDIRVIELGSLLERIAAAHQHDVESRQLRLSVGKTSLRVLSAPDYLSRIIANLLSNALRYVEQGAILVGARRSGEYVRIEIWDTGIGIEERHLPFLFQEFYQVGNPERDPRKGLGLGLAIVHRLAGVLGHEIGVRSRPGTGSVFTILVPRVKAEDTTPDLSDAGKSSAYILLAIENETQQIELTLMLENWGYSVLSCQTAEVAQALQPDHALPDLIVCDQIYMNQIDQSLKLRAASEVPIICITDGAEPSYREWHGCPYFTLAAPVKPSRLRALILHVLPGKMGSKT</sequence>
<dbReference type="InterPro" id="IPR019247">
    <property type="entry name" value="Histidine_kinase_BarA_N"/>
</dbReference>
<keyword evidence="14" id="KW-0175">Coiled coil</keyword>
<dbReference type="CDD" id="cd00130">
    <property type="entry name" value="PAS"/>
    <property type="match status" value="1"/>
</dbReference>
<keyword evidence="12 15" id="KW-0472">Membrane</keyword>
<keyword evidence="22" id="KW-1185">Reference proteome</keyword>
<comment type="caution">
    <text evidence="21">The sequence shown here is derived from an EMBL/GenBank/DDBJ whole genome shotgun (WGS) entry which is preliminary data.</text>
</comment>
<organism evidence="21 22">
    <name type="scientific">Georgfuchsia toluolica</name>
    <dbReference type="NCBI Taxonomy" id="424218"/>
    <lineage>
        <taxon>Bacteria</taxon>
        <taxon>Pseudomonadati</taxon>
        <taxon>Pseudomonadota</taxon>
        <taxon>Betaproteobacteria</taxon>
        <taxon>Nitrosomonadales</taxon>
        <taxon>Sterolibacteriaceae</taxon>
        <taxon>Georgfuchsia</taxon>
    </lineage>
</organism>
<dbReference type="GO" id="GO:0000156">
    <property type="term" value="F:phosphorelay response regulator activity"/>
    <property type="evidence" value="ECO:0007669"/>
    <property type="project" value="TreeGrafter"/>
</dbReference>
<dbReference type="PRINTS" id="PR00344">
    <property type="entry name" value="BCTRLSENSOR"/>
</dbReference>
<feature type="domain" description="PAC" evidence="19">
    <location>
        <begin position="348"/>
        <end position="398"/>
    </location>
</feature>
<dbReference type="InterPro" id="IPR036097">
    <property type="entry name" value="HisK_dim/P_sf"/>
</dbReference>
<feature type="domain" description="Response regulatory" evidence="17">
    <location>
        <begin position="653"/>
        <end position="763"/>
    </location>
</feature>
<dbReference type="SUPFAM" id="SSF55785">
    <property type="entry name" value="PYP-like sensor domain (PAS domain)"/>
    <property type="match status" value="1"/>
</dbReference>
<evidence type="ECO:0000259" key="18">
    <source>
        <dbReference type="PROSITE" id="PS50112"/>
    </source>
</evidence>
<evidence type="ECO:0000259" key="16">
    <source>
        <dbReference type="PROSITE" id="PS50109"/>
    </source>
</evidence>
<keyword evidence="7" id="KW-0547">Nucleotide-binding</keyword>
<keyword evidence="5 21" id="KW-0808">Transferase</keyword>
<dbReference type="InterPro" id="IPR005467">
    <property type="entry name" value="His_kinase_dom"/>
</dbReference>
<evidence type="ECO:0000259" key="20">
    <source>
        <dbReference type="PROSITE" id="PS50885"/>
    </source>
</evidence>
<dbReference type="GO" id="GO:0000155">
    <property type="term" value="F:phosphorelay sensor kinase activity"/>
    <property type="evidence" value="ECO:0007669"/>
    <property type="project" value="InterPro"/>
</dbReference>
<comment type="subcellular location">
    <subcellularLocation>
        <location evidence="2">Membrane</location>
        <topology evidence="2">Multi-pass membrane protein</topology>
    </subcellularLocation>
</comment>
<dbReference type="GO" id="GO:0030295">
    <property type="term" value="F:protein kinase activator activity"/>
    <property type="evidence" value="ECO:0007669"/>
    <property type="project" value="TreeGrafter"/>
</dbReference>
<feature type="transmembrane region" description="Helical" evidence="15">
    <location>
        <begin position="180"/>
        <end position="199"/>
    </location>
</feature>
<dbReference type="Pfam" id="PF00512">
    <property type="entry name" value="HisKA"/>
    <property type="match status" value="1"/>
</dbReference>
<dbReference type="InterPro" id="IPR001789">
    <property type="entry name" value="Sig_transdc_resp-reg_receiver"/>
</dbReference>
<dbReference type="Pfam" id="PF02518">
    <property type="entry name" value="HATPase_c"/>
    <property type="match status" value="1"/>
</dbReference>
<dbReference type="PROSITE" id="PS50112">
    <property type="entry name" value="PAS"/>
    <property type="match status" value="1"/>
</dbReference>
<dbReference type="SMART" id="SM00388">
    <property type="entry name" value="HisKA"/>
    <property type="match status" value="1"/>
</dbReference>
<dbReference type="PANTHER" id="PTHR42878:SF7">
    <property type="entry name" value="SENSOR HISTIDINE KINASE GLRK"/>
    <property type="match status" value="1"/>
</dbReference>
<evidence type="ECO:0000256" key="5">
    <source>
        <dbReference type="ARBA" id="ARBA00022679"/>
    </source>
</evidence>
<dbReference type="SMART" id="SM00304">
    <property type="entry name" value="HAMP"/>
    <property type="match status" value="1"/>
</dbReference>
<dbReference type="EC" id="2.7.13.3" evidence="3"/>
<dbReference type="InterPro" id="IPR036890">
    <property type="entry name" value="HATPase_C_sf"/>
</dbReference>
<dbReference type="SUPFAM" id="SSF52172">
    <property type="entry name" value="CheY-like"/>
    <property type="match status" value="1"/>
</dbReference>
<dbReference type="AlphaFoldDB" id="A0A916N3F4"/>
<evidence type="ECO:0000256" key="10">
    <source>
        <dbReference type="ARBA" id="ARBA00022989"/>
    </source>
</evidence>
<feature type="domain" description="PAS" evidence="18">
    <location>
        <begin position="297"/>
        <end position="344"/>
    </location>
</feature>
<dbReference type="InterPro" id="IPR003660">
    <property type="entry name" value="HAMP_dom"/>
</dbReference>
<evidence type="ECO:0000256" key="1">
    <source>
        <dbReference type="ARBA" id="ARBA00000085"/>
    </source>
</evidence>
<keyword evidence="9" id="KW-0067">ATP-binding</keyword>
<evidence type="ECO:0000256" key="6">
    <source>
        <dbReference type="ARBA" id="ARBA00022692"/>
    </source>
</evidence>
<protein>
    <recommendedName>
        <fullName evidence="3">histidine kinase</fullName>
        <ecNumber evidence="3">2.7.13.3</ecNumber>
    </recommendedName>
</protein>
<dbReference type="Gene3D" id="3.40.50.2300">
    <property type="match status" value="1"/>
</dbReference>
<dbReference type="SUPFAM" id="SSF47384">
    <property type="entry name" value="Homodimeric domain of signal transducing histidine kinase"/>
    <property type="match status" value="1"/>
</dbReference>
<feature type="domain" description="HAMP" evidence="20">
    <location>
        <begin position="204"/>
        <end position="256"/>
    </location>
</feature>
<dbReference type="SMART" id="SM00387">
    <property type="entry name" value="HATPase_c"/>
    <property type="match status" value="1"/>
</dbReference>
<dbReference type="InterPro" id="IPR003661">
    <property type="entry name" value="HisK_dim/P_dom"/>
</dbReference>
<dbReference type="InterPro" id="IPR035965">
    <property type="entry name" value="PAS-like_dom_sf"/>
</dbReference>
<proteinExistence type="predicted"/>
<dbReference type="InterPro" id="IPR000014">
    <property type="entry name" value="PAS"/>
</dbReference>
<dbReference type="Gene3D" id="3.30.565.10">
    <property type="entry name" value="Histidine kinase-like ATPase, C-terminal domain"/>
    <property type="match status" value="1"/>
</dbReference>
<dbReference type="PANTHER" id="PTHR42878">
    <property type="entry name" value="TWO-COMPONENT HISTIDINE KINASE"/>
    <property type="match status" value="1"/>
</dbReference>
<evidence type="ECO:0000256" key="4">
    <source>
        <dbReference type="ARBA" id="ARBA00022553"/>
    </source>
</evidence>
<dbReference type="InterPro" id="IPR013656">
    <property type="entry name" value="PAS_4"/>
</dbReference>
<dbReference type="SMART" id="SM00091">
    <property type="entry name" value="PAS"/>
    <property type="match status" value="1"/>
</dbReference>
<evidence type="ECO:0000256" key="15">
    <source>
        <dbReference type="SAM" id="Phobius"/>
    </source>
</evidence>
<dbReference type="Gene3D" id="6.10.340.10">
    <property type="match status" value="1"/>
</dbReference>
<dbReference type="NCBIfam" id="TIGR00229">
    <property type="entry name" value="sensory_box"/>
    <property type="match status" value="1"/>
</dbReference>
<dbReference type="PROSITE" id="PS50885">
    <property type="entry name" value="HAMP"/>
    <property type="match status" value="1"/>
</dbReference>
<keyword evidence="8 21" id="KW-0418">Kinase</keyword>
<evidence type="ECO:0000256" key="2">
    <source>
        <dbReference type="ARBA" id="ARBA00004141"/>
    </source>
</evidence>
<evidence type="ECO:0000256" key="13">
    <source>
        <dbReference type="PROSITE-ProRule" id="PRU00169"/>
    </source>
</evidence>
<keyword evidence="11" id="KW-0902">Two-component regulatory system</keyword>
<evidence type="ECO:0000256" key="9">
    <source>
        <dbReference type="ARBA" id="ARBA00022840"/>
    </source>
</evidence>
<evidence type="ECO:0000256" key="3">
    <source>
        <dbReference type="ARBA" id="ARBA00012438"/>
    </source>
</evidence>
<feature type="modified residue" description="4-aspartylphosphate" evidence="13">
    <location>
        <position position="703"/>
    </location>
</feature>
<dbReference type="EMBL" id="CAJQUM010000001">
    <property type="protein sequence ID" value="CAG4884981.1"/>
    <property type="molecule type" value="Genomic_DNA"/>
</dbReference>
<evidence type="ECO:0000313" key="21">
    <source>
        <dbReference type="EMBL" id="CAG4884981.1"/>
    </source>
</evidence>
<dbReference type="CDD" id="cd00082">
    <property type="entry name" value="HisKA"/>
    <property type="match status" value="1"/>
</dbReference>
<evidence type="ECO:0000256" key="12">
    <source>
        <dbReference type="ARBA" id="ARBA00023136"/>
    </source>
</evidence>
<dbReference type="InterPro" id="IPR003594">
    <property type="entry name" value="HATPase_dom"/>
</dbReference>
<evidence type="ECO:0000259" key="19">
    <source>
        <dbReference type="PROSITE" id="PS50113"/>
    </source>
</evidence>
<dbReference type="PROSITE" id="PS50113">
    <property type="entry name" value="PAC"/>
    <property type="match status" value="1"/>
</dbReference>
<dbReference type="Pfam" id="PF09984">
    <property type="entry name" value="sCache_4"/>
    <property type="match status" value="1"/>
</dbReference>
<evidence type="ECO:0000256" key="11">
    <source>
        <dbReference type="ARBA" id="ARBA00023012"/>
    </source>
</evidence>
<dbReference type="PROSITE" id="PS50109">
    <property type="entry name" value="HIS_KIN"/>
    <property type="match status" value="1"/>
</dbReference>
<keyword evidence="6 15" id="KW-0812">Transmembrane</keyword>
<dbReference type="Pfam" id="PF08448">
    <property type="entry name" value="PAS_4"/>
    <property type="match status" value="1"/>
</dbReference>
<dbReference type="SUPFAM" id="SSF55874">
    <property type="entry name" value="ATPase domain of HSP90 chaperone/DNA topoisomerase II/histidine kinase"/>
    <property type="match status" value="1"/>
</dbReference>
<evidence type="ECO:0000259" key="17">
    <source>
        <dbReference type="PROSITE" id="PS50110"/>
    </source>
</evidence>
<keyword evidence="10 15" id="KW-1133">Transmembrane helix</keyword>
<dbReference type="GO" id="GO:0016020">
    <property type="term" value="C:membrane"/>
    <property type="evidence" value="ECO:0007669"/>
    <property type="project" value="UniProtKB-SubCell"/>
</dbReference>
<accession>A0A916N3F4</accession>
<evidence type="ECO:0000256" key="8">
    <source>
        <dbReference type="ARBA" id="ARBA00022777"/>
    </source>
</evidence>
<name>A0A916N3F4_9PROT</name>
<dbReference type="GO" id="GO:0005524">
    <property type="term" value="F:ATP binding"/>
    <property type="evidence" value="ECO:0007669"/>
    <property type="project" value="UniProtKB-KW"/>
</dbReference>
<dbReference type="InterPro" id="IPR011006">
    <property type="entry name" value="CheY-like_superfamily"/>
</dbReference>
<evidence type="ECO:0000256" key="14">
    <source>
        <dbReference type="SAM" id="Coils"/>
    </source>
</evidence>
<evidence type="ECO:0000313" key="22">
    <source>
        <dbReference type="Proteomes" id="UP000742786"/>
    </source>
</evidence>
<gene>
    <name evidence="21" type="ORF">GTOL_12864</name>
</gene>
<dbReference type="Gene3D" id="3.30.450.20">
    <property type="entry name" value="PAS domain"/>
    <property type="match status" value="1"/>
</dbReference>
<evidence type="ECO:0000256" key="7">
    <source>
        <dbReference type="ARBA" id="ARBA00022741"/>
    </source>
</evidence>
<reference evidence="21" key="1">
    <citation type="submission" date="2021-04" db="EMBL/GenBank/DDBJ databases">
        <authorList>
            <person name="Hornung B."/>
        </authorList>
    </citation>
    <scope>NUCLEOTIDE SEQUENCE</scope>
    <source>
        <strain evidence="21">G5G6</strain>
    </source>
</reference>
<dbReference type="InterPro" id="IPR050351">
    <property type="entry name" value="BphY/WalK/GraS-like"/>
</dbReference>
<dbReference type="Proteomes" id="UP000742786">
    <property type="component" value="Unassembled WGS sequence"/>
</dbReference>
<dbReference type="PROSITE" id="PS50110">
    <property type="entry name" value="RESPONSE_REGULATORY"/>
    <property type="match status" value="1"/>
</dbReference>
<dbReference type="InterPro" id="IPR004358">
    <property type="entry name" value="Sig_transdc_His_kin-like_C"/>
</dbReference>
<dbReference type="FunFam" id="3.30.565.10:FF:000049">
    <property type="entry name" value="Two-component sensor histidine kinase"/>
    <property type="match status" value="1"/>
</dbReference>
<keyword evidence="4 13" id="KW-0597">Phosphoprotein</keyword>
<dbReference type="GO" id="GO:0007234">
    <property type="term" value="P:osmosensory signaling via phosphorelay pathway"/>
    <property type="evidence" value="ECO:0007669"/>
    <property type="project" value="TreeGrafter"/>
</dbReference>
<comment type="catalytic activity">
    <reaction evidence="1">
        <text>ATP + protein L-histidine = ADP + protein N-phospho-L-histidine.</text>
        <dbReference type="EC" id="2.7.13.3"/>
    </reaction>
</comment>
<feature type="coiled-coil region" evidence="14">
    <location>
        <begin position="386"/>
        <end position="413"/>
    </location>
</feature>
<dbReference type="InterPro" id="IPR000700">
    <property type="entry name" value="PAS-assoc_C"/>
</dbReference>
<dbReference type="Gene3D" id="1.10.287.130">
    <property type="match status" value="1"/>
</dbReference>